<dbReference type="PANTHER" id="PTHR34094">
    <property type="match status" value="1"/>
</dbReference>
<evidence type="ECO:0000313" key="3">
    <source>
        <dbReference type="Proteomes" id="UP000239047"/>
    </source>
</evidence>
<name>A0A2S5G625_9BACL</name>
<feature type="domain" description="DUF4097" evidence="1">
    <location>
        <begin position="44"/>
        <end position="286"/>
    </location>
</feature>
<dbReference type="AlphaFoldDB" id="A0A2S5G625"/>
<proteinExistence type="predicted"/>
<organism evidence="2 3">
    <name type="scientific">Jeotgalibacillus proteolyticus</name>
    <dbReference type="NCBI Taxonomy" id="2082395"/>
    <lineage>
        <taxon>Bacteria</taxon>
        <taxon>Bacillati</taxon>
        <taxon>Bacillota</taxon>
        <taxon>Bacilli</taxon>
        <taxon>Bacillales</taxon>
        <taxon>Caryophanaceae</taxon>
        <taxon>Jeotgalibacillus</taxon>
    </lineage>
</organism>
<dbReference type="InterPro" id="IPR025164">
    <property type="entry name" value="Toastrack_DUF4097"/>
</dbReference>
<dbReference type="PANTHER" id="PTHR34094:SF1">
    <property type="entry name" value="PROTEIN FAM185A"/>
    <property type="match status" value="1"/>
</dbReference>
<evidence type="ECO:0000259" key="1">
    <source>
        <dbReference type="Pfam" id="PF13349"/>
    </source>
</evidence>
<accession>A0A2S5G625</accession>
<keyword evidence="3" id="KW-1185">Reference proteome</keyword>
<evidence type="ECO:0000313" key="2">
    <source>
        <dbReference type="EMBL" id="PPA68417.1"/>
    </source>
</evidence>
<comment type="caution">
    <text evidence="2">The sequence shown here is derived from an EMBL/GenBank/DDBJ whole genome shotgun (WGS) entry which is preliminary data.</text>
</comment>
<sequence>MVKNSVAILLILGGLVVFYVNFNEYLPWSNSASAEQEKEIDEGIESIEITLGSIGAKLIPTDSGIVRVEGDKNQEVTIDERRGKIEIEVKPKGLSFFNFNFKDDDVLIYLPMSYSNDLDITLGSGQIVTQYDKSDPLVLNSLSFNLGSGRAVVENIQTDDFSFKGSSGFLSIDNMSTKNSDIEVSSGKIEIDSYVGPLNATLSSGLLEANIKELTGPVDVTVSSGAATLKLPEDADFKLNGTTGSGIITSSYPLQDKKTENGKMTGYSGEGTHSITLKASSGVVRVQ</sequence>
<dbReference type="EMBL" id="PREZ01000014">
    <property type="protein sequence ID" value="PPA68417.1"/>
    <property type="molecule type" value="Genomic_DNA"/>
</dbReference>
<dbReference type="OrthoDB" id="2940757at2"/>
<reference evidence="2 3" key="1">
    <citation type="submission" date="2018-02" db="EMBL/GenBank/DDBJ databases">
        <title>Jeotgalibacillus proteolyticum sp. nov. a protease producing bacterium isolated from ocean sediments of Laizhou Bay.</title>
        <authorList>
            <person name="Li Y."/>
        </authorList>
    </citation>
    <scope>NUCLEOTIDE SEQUENCE [LARGE SCALE GENOMIC DNA]</scope>
    <source>
        <strain evidence="2 3">22-7</strain>
    </source>
</reference>
<protein>
    <recommendedName>
        <fullName evidence="1">DUF4097 domain-containing protein</fullName>
    </recommendedName>
</protein>
<dbReference type="Proteomes" id="UP000239047">
    <property type="component" value="Unassembled WGS sequence"/>
</dbReference>
<gene>
    <name evidence="2" type="ORF">C4B60_21125</name>
</gene>
<dbReference type="Pfam" id="PF13349">
    <property type="entry name" value="DUF4097"/>
    <property type="match status" value="1"/>
</dbReference>